<evidence type="ECO:0000313" key="1">
    <source>
        <dbReference type="EMBL" id="MCI3273434.1"/>
    </source>
</evidence>
<dbReference type="Proteomes" id="UP001165269">
    <property type="component" value="Unassembled WGS sequence"/>
</dbReference>
<dbReference type="RefSeq" id="WP_242766693.1">
    <property type="nucleotide sequence ID" value="NZ_JALDAY010000006.1"/>
</dbReference>
<gene>
    <name evidence="1" type="ORF">MQP27_20250</name>
</gene>
<accession>A0ABS9Y8Z9</accession>
<organism evidence="1 2">
    <name type="scientific">Streptomyces cylindrosporus</name>
    <dbReference type="NCBI Taxonomy" id="2927583"/>
    <lineage>
        <taxon>Bacteria</taxon>
        <taxon>Bacillati</taxon>
        <taxon>Actinomycetota</taxon>
        <taxon>Actinomycetes</taxon>
        <taxon>Kitasatosporales</taxon>
        <taxon>Streptomycetaceae</taxon>
        <taxon>Streptomyces</taxon>
    </lineage>
</organism>
<dbReference type="EMBL" id="JALDAY010000006">
    <property type="protein sequence ID" value="MCI3273434.1"/>
    <property type="molecule type" value="Genomic_DNA"/>
</dbReference>
<keyword evidence="2" id="KW-1185">Reference proteome</keyword>
<protein>
    <submittedName>
        <fullName evidence="1">Uncharacterized protein</fullName>
    </submittedName>
</protein>
<reference evidence="1" key="1">
    <citation type="submission" date="2022-03" db="EMBL/GenBank/DDBJ databases">
        <title>Streptomyces 7R015 and 7R016 isolated from Barleria lupulina in Thailand.</title>
        <authorList>
            <person name="Kanchanasin P."/>
            <person name="Phongsopitanun W."/>
            <person name="Tanasupawat S."/>
        </authorList>
    </citation>
    <scope>NUCLEOTIDE SEQUENCE</scope>
    <source>
        <strain evidence="1">7R015</strain>
    </source>
</reference>
<sequence>MNLIVSPVGPDADLRGALEDLKLGRFASTHDLLVRTGENWSLRARRAQQLVAGASDRSVIKMWRDVEPNNAHAVTLWARALTEAALELNRGGGNTSTVGRAMAMAYQEWKRAQSLWPKSPEPWIGRLQLAQLVLDPRAVDPYWNRRIQPWERLDDPVMHLAGPWPLLHEINWRDPGSREGHHRMREYFLHRHGTAVALQYVHWLVAGRVVNPELLVLPLYALMDVYRQRHGQGQAGALGFFQTDQVRHFAVQAYDQWFLHVPDTEHAWLSPWDLNYLAHALVACGETHRAARVFQAMGPYAVPQPWQDINASLGRSKDWTLEFLRIRSSVLR</sequence>
<name>A0ABS9Y8Z9_9ACTN</name>
<comment type="caution">
    <text evidence="1">The sequence shown here is derived from an EMBL/GenBank/DDBJ whole genome shotgun (WGS) entry which is preliminary data.</text>
</comment>
<evidence type="ECO:0000313" key="2">
    <source>
        <dbReference type="Proteomes" id="UP001165269"/>
    </source>
</evidence>
<proteinExistence type="predicted"/>